<protein>
    <recommendedName>
        <fullName evidence="3">Ribbon-helix-helix protein CopG domain-containing protein</fullName>
    </recommendedName>
</protein>
<name>A0A1I0DRE0_9FIRM</name>
<dbReference type="RefSeq" id="WP_092361593.1">
    <property type="nucleotide sequence ID" value="NZ_FOIM01000005.1"/>
</dbReference>
<dbReference type="EMBL" id="FOIM01000005">
    <property type="protein sequence ID" value="SET35145.1"/>
    <property type="molecule type" value="Genomic_DNA"/>
</dbReference>
<keyword evidence="2" id="KW-1185">Reference proteome</keyword>
<dbReference type="CDD" id="cd22231">
    <property type="entry name" value="RHH_NikR_HicB-like"/>
    <property type="match status" value="1"/>
</dbReference>
<sequence>MVLVEPKDAKKTPIAGFFMNTEGGEALAGRAKKQRIGVYMEKELVERADEMVSYVGARSRNEFVAEAVKFYIGFLNSKKAENYLLQSLSSVLTSTVHDSENRLARMDFKLAVEISKLAHVIAYSHEVDEDALKKLHLKCVDEVKRVNGAVEFEDAYKYQKREV</sequence>
<evidence type="ECO:0000313" key="1">
    <source>
        <dbReference type="EMBL" id="SET35145.1"/>
    </source>
</evidence>
<reference evidence="2" key="1">
    <citation type="submission" date="2016-10" db="EMBL/GenBank/DDBJ databases">
        <authorList>
            <person name="Varghese N."/>
            <person name="Submissions S."/>
        </authorList>
    </citation>
    <scope>NUCLEOTIDE SEQUENCE [LARGE SCALE GENOMIC DNA]</scope>
    <source>
        <strain evidence="2">NLAE-zl-G277</strain>
    </source>
</reference>
<dbReference type="STRING" id="460384.SAMN05216313_10519"/>
<dbReference type="Proteomes" id="UP000198508">
    <property type="component" value="Unassembled WGS sequence"/>
</dbReference>
<organism evidence="1 2">
    <name type="scientific">Enterocloster lavalensis</name>
    <dbReference type="NCBI Taxonomy" id="460384"/>
    <lineage>
        <taxon>Bacteria</taxon>
        <taxon>Bacillati</taxon>
        <taxon>Bacillota</taxon>
        <taxon>Clostridia</taxon>
        <taxon>Lachnospirales</taxon>
        <taxon>Lachnospiraceae</taxon>
        <taxon>Enterocloster</taxon>
    </lineage>
</organism>
<accession>A0A1I0DRE0</accession>
<gene>
    <name evidence="1" type="ORF">SAMN05216313_10519</name>
</gene>
<proteinExistence type="predicted"/>
<evidence type="ECO:0000313" key="2">
    <source>
        <dbReference type="Proteomes" id="UP000198508"/>
    </source>
</evidence>
<dbReference type="AlphaFoldDB" id="A0A1I0DRE0"/>
<evidence type="ECO:0008006" key="3">
    <source>
        <dbReference type="Google" id="ProtNLM"/>
    </source>
</evidence>